<dbReference type="Pfam" id="PF14341">
    <property type="entry name" value="PilX_N"/>
    <property type="match status" value="1"/>
</dbReference>
<dbReference type="EMBL" id="MIGV01000022">
    <property type="protein sequence ID" value="PPT74716.1"/>
    <property type="molecule type" value="Genomic_DNA"/>
</dbReference>
<keyword evidence="1" id="KW-0472">Membrane</keyword>
<accession>A0A2S6Z1Q5</accession>
<evidence type="ECO:0000313" key="3">
    <source>
        <dbReference type="EMBL" id="PPT74716.1"/>
    </source>
</evidence>
<name>A0A2S6Z1Q5_9XANT</name>
<evidence type="ECO:0000256" key="1">
    <source>
        <dbReference type="SAM" id="Phobius"/>
    </source>
</evidence>
<organism evidence="3 4">
    <name type="scientific">Xanthomonas arboricola pv. populi</name>
    <dbReference type="NCBI Taxonomy" id="487823"/>
    <lineage>
        <taxon>Bacteria</taxon>
        <taxon>Pseudomonadati</taxon>
        <taxon>Pseudomonadota</taxon>
        <taxon>Gammaproteobacteria</taxon>
        <taxon>Lysobacterales</taxon>
        <taxon>Lysobacteraceae</taxon>
        <taxon>Xanthomonas</taxon>
    </lineage>
</organism>
<evidence type="ECO:0000313" key="4">
    <source>
        <dbReference type="Proteomes" id="UP000238270"/>
    </source>
</evidence>
<evidence type="ECO:0000259" key="2">
    <source>
        <dbReference type="Pfam" id="PF14341"/>
    </source>
</evidence>
<feature type="domain" description="Type 4 fimbrial biogenesis protein PilX N-terminal" evidence="2">
    <location>
        <begin position="13"/>
        <end position="62"/>
    </location>
</feature>
<dbReference type="InterPro" id="IPR025746">
    <property type="entry name" value="PilX_N_dom"/>
</dbReference>
<feature type="transmembrane region" description="Helical" evidence="1">
    <location>
        <begin position="15"/>
        <end position="39"/>
    </location>
</feature>
<reference evidence="3 4" key="1">
    <citation type="submission" date="2016-08" db="EMBL/GenBank/DDBJ databases">
        <title>Evolution of the type three secretion system and type three effector repertoires in Xanthomonas.</title>
        <authorList>
            <person name="Merda D."/>
            <person name="Briand M."/>
            <person name="Bosis E."/>
            <person name="Rousseau C."/>
            <person name="Portier P."/>
            <person name="Jacques M.-A."/>
            <person name="Fischer-Le Saux M."/>
        </authorList>
    </citation>
    <scope>NUCLEOTIDE SEQUENCE [LARGE SCALE GENOMIC DNA]</scope>
    <source>
        <strain evidence="3 4">CFBP 3122</strain>
    </source>
</reference>
<protein>
    <submittedName>
        <fullName evidence="3">Fimbrial protein</fullName>
    </submittedName>
</protein>
<sequence>MKNPSLGNVAAQRGAVLYVALIMLILLALIGIVGMQVATMQERMSSNYMAANAAFQQAELRVREREATINSGLEYDYENCQIPYDPAAWAQGVGDDVVSVVRTRNISICTQQCSAGSGVDQSESGCNMFRTTVFSRDRDSVEASSSLSAVDTIFVRP</sequence>
<proteinExistence type="predicted"/>
<comment type="caution">
    <text evidence="3">The sequence shown here is derived from an EMBL/GenBank/DDBJ whole genome shotgun (WGS) entry which is preliminary data.</text>
</comment>
<dbReference type="AlphaFoldDB" id="A0A2S6Z1Q5"/>
<dbReference type="RefSeq" id="WP_104598829.1">
    <property type="nucleotide sequence ID" value="NZ_MIGV01000022.1"/>
</dbReference>
<gene>
    <name evidence="3" type="ORF">XaplCFBP3122_15990</name>
</gene>
<keyword evidence="1" id="KW-0812">Transmembrane</keyword>
<keyword evidence="1" id="KW-1133">Transmembrane helix</keyword>
<dbReference type="Proteomes" id="UP000238270">
    <property type="component" value="Unassembled WGS sequence"/>
</dbReference>